<evidence type="ECO:0000313" key="1">
    <source>
        <dbReference type="EMBL" id="AKV01437.1"/>
    </source>
</evidence>
<dbReference type="SMART" id="SM00567">
    <property type="entry name" value="EZ_HEAT"/>
    <property type="match status" value="4"/>
</dbReference>
<dbReference type="STRING" id="1391654.AKJ09_08100"/>
<dbReference type="PANTHER" id="PTHR12697">
    <property type="entry name" value="PBS LYASE HEAT-LIKE PROTEIN"/>
    <property type="match status" value="1"/>
</dbReference>
<dbReference type="Proteomes" id="UP000064967">
    <property type="component" value="Chromosome"/>
</dbReference>
<dbReference type="RefSeq" id="WP_146652535.1">
    <property type="nucleotide sequence ID" value="NZ_CP012333.1"/>
</dbReference>
<dbReference type="PATRIC" id="fig|1391654.3.peg.8212"/>
<sequence length="1549" mass="169018">MAMATTPFSVYRDLEQGDPPLSDVAQMLRSADPGLVHAAVLHLERRLRSGDVIADLGHWISGDLFGLPGESQLVLARLAVDGFPVPTAGPPPDLPPSVRLAWLRARLLADPETLHECEGRALGWEAVSELPTARVIGAGLLARMVHSQDAMVREHALVHLREGLERGLLSRAEAHDGALALIRDSRAPIAIGAMRFLSAPWAFGLPLPELATNDGDLERDREWVALLAARHEVRRIRRLLTEDVGSRRLAPWLVAALGDAGDAADITAIVREIQDDVHRCGASGLNALLALKRRGHAADDDDVLALLDVYLRGPALDVAAVAEIASSRSDRVIAELDPFLRDGAPWSRVVALLEAFGTHGAIRRLEGIVRTEAEREGWWHAIRALGRLGIDEAETDILRRLDDEPEACLFALRYMGGAQAVRRLTERLDAQGGSMPVWAAAAATLLFELEPSSTLFGALSKRGLLSTDILEALPAHAPIAHSEPMRAIACQVGHPLRRAAVRAIGRTGGVLATDLLGSLVSDHDDDVRSDALDALRALGERLKRLGAVRPPHLASAENPGDALVADAVVRRLRDRSLDERVTIRLLDALVGLDHPRIVSVVRPYLRHSSVEVRKRAIACLAVSGPPAAPWLLPSLSKVDVPLSRQVLLALAATRARGLAARIGELLDHANMNLKKTAAEALVVSGDAAVIPKLLHWIANHDNPGFREILTRALEAILGGWHRGVLVDCLVETNSSHSRGLLVDALSGELSAADVATLVQTRSPASPEAQSWSVALLQRIYAGEFVLRGSTVTMLDAALRERGLGHRIPERAVETDGTSAWLAPALRAGERLRLALRESPLSERGIAALLGELRKANVKGQFVPTSLSRREIYALVDVYPRLDEEGQSGALHVLANTDLDAVARLRVGRLLDGAPVDAIPPALMRCKADTLTNDFARVVIDSPDAAVRDAALNTMIRAGDVELTHWLESHADSLVRYLTRKGEYESCLEWCRYHHRLPLLVRTMSDVLGTSFTLEQARALRTAHPELTGPILSELTRLGPGADDELEAIAGARSIELGVRERALTELSQRPDVRTVAGFFRSMLDDEHVSLREVAARRLVQLGEREDRVKVLEAFLDGRFRERFTIRVEHEDLPFLESAVREARGQSRVRLVELIERFDGSSKVRLLLQLWKSGDPELKEKSRDALRNAGANRVVPFVAKELDEGNASSLEVVGVTASIPEALATRFVPGDPTWQRFLERMAAGGTLHAPGLVDVVARSLDAMHDRNVALLLVRLGDWSDDEKVPSLVSALQAFLMGEDREDTVERIIETTAQLAPTSRLRVLANVGRPTDRAVVDALADLVLENTGFLASLSEPMATAVERALGKGLDGEPERARRILSYRAATAKTDTERAALVELLEHAMGHRAARVRMHAHRLLRTHAERTRYLAATRPLLRDADPSTVRSAVRVLAFGRDHDSVGEIAELLAHSNGVVREAARDGLIHLGPDAVPQLTKAMARSRPDRRGPYADVLERIQRGIKAECEDEDDDDELYLSKSRNVTVGRFPFEGSE</sequence>
<gene>
    <name evidence="1" type="ORF">AKJ09_08100</name>
</gene>
<protein>
    <submittedName>
        <fullName evidence="1">HEAT repeat protein</fullName>
    </submittedName>
</protein>
<organism evidence="1 2">
    <name type="scientific">Labilithrix luteola</name>
    <dbReference type="NCBI Taxonomy" id="1391654"/>
    <lineage>
        <taxon>Bacteria</taxon>
        <taxon>Pseudomonadati</taxon>
        <taxon>Myxococcota</taxon>
        <taxon>Polyangia</taxon>
        <taxon>Polyangiales</taxon>
        <taxon>Labilitrichaceae</taxon>
        <taxon>Labilithrix</taxon>
    </lineage>
</organism>
<dbReference type="OrthoDB" id="3272910at2"/>
<reference evidence="1 2" key="1">
    <citation type="submission" date="2015-08" db="EMBL/GenBank/DDBJ databases">
        <authorList>
            <person name="Babu N.S."/>
            <person name="Beckwith C.J."/>
            <person name="Beseler K.G."/>
            <person name="Brison A."/>
            <person name="Carone J.V."/>
            <person name="Caskin T.P."/>
            <person name="Diamond M."/>
            <person name="Durham M.E."/>
            <person name="Foxe J.M."/>
            <person name="Go M."/>
            <person name="Henderson B.A."/>
            <person name="Jones I.B."/>
            <person name="McGettigan J.A."/>
            <person name="Micheletti S.J."/>
            <person name="Nasrallah M.E."/>
            <person name="Ortiz D."/>
            <person name="Piller C.R."/>
            <person name="Privatt S.R."/>
            <person name="Schneider S.L."/>
            <person name="Sharp S."/>
            <person name="Smith T.C."/>
            <person name="Stanton J.D."/>
            <person name="Ullery H.E."/>
            <person name="Wilson R.J."/>
            <person name="Serrano M.G."/>
            <person name="Buck G."/>
            <person name="Lee V."/>
            <person name="Wang Y."/>
            <person name="Carvalho R."/>
            <person name="Voegtly L."/>
            <person name="Shi R."/>
            <person name="Duckworth R."/>
            <person name="Johnson A."/>
            <person name="Loviza R."/>
            <person name="Walstead R."/>
            <person name="Shah Z."/>
            <person name="Kiflezghi M."/>
            <person name="Wade K."/>
            <person name="Ball S.L."/>
            <person name="Bradley K.W."/>
            <person name="Asai D.J."/>
            <person name="Bowman C.A."/>
            <person name="Russell D.A."/>
            <person name="Pope W.H."/>
            <person name="Jacobs-Sera D."/>
            <person name="Hendrix R.W."/>
            <person name="Hatfull G.F."/>
        </authorList>
    </citation>
    <scope>NUCLEOTIDE SEQUENCE [LARGE SCALE GENOMIC DNA]</scope>
    <source>
        <strain evidence="1 2">DSM 27648</strain>
    </source>
</reference>
<keyword evidence="2" id="KW-1185">Reference proteome</keyword>
<dbReference type="GO" id="GO:0016491">
    <property type="term" value="F:oxidoreductase activity"/>
    <property type="evidence" value="ECO:0007669"/>
    <property type="project" value="TreeGrafter"/>
</dbReference>
<dbReference type="InterPro" id="IPR011989">
    <property type="entry name" value="ARM-like"/>
</dbReference>
<name>A0A0K1Q706_9BACT</name>
<dbReference type="KEGG" id="llu:AKJ09_08100"/>
<dbReference type="InterPro" id="IPR004155">
    <property type="entry name" value="PBS_lyase_HEAT"/>
</dbReference>
<dbReference type="Gene3D" id="1.25.10.10">
    <property type="entry name" value="Leucine-rich Repeat Variant"/>
    <property type="match status" value="5"/>
</dbReference>
<proteinExistence type="predicted"/>
<dbReference type="SUPFAM" id="SSF48371">
    <property type="entry name" value="ARM repeat"/>
    <property type="match status" value="2"/>
</dbReference>
<accession>A0A0K1Q706</accession>
<dbReference type="PANTHER" id="PTHR12697:SF5">
    <property type="entry name" value="DEOXYHYPUSINE HYDROXYLASE"/>
    <property type="match status" value="1"/>
</dbReference>
<evidence type="ECO:0000313" key="2">
    <source>
        <dbReference type="Proteomes" id="UP000064967"/>
    </source>
</evidence>
<dbReference type="InterPro" id="IPR016024">
    <property type="entry name" value="ARM-type_fold"/>
</dbReference>
<dbReference type="EMBL" id="CP012333">
    <property type="protein sequence ID" value="AKV01437.1"/>
    <property type="molecule type" value="Genomic_DNA"/>
</dbReference>